<dbReference type="InterPro" id="IPR036388">
    <property type="entry name" value="WH-like_DNA-bd_sf"/>
</dbReference>
<name>A0ABX7E4Z4_9BACI</name>
<evidence type="ECO:0000259" key="1">
    <source>
        <dbReference type="Pfam" id="PF03551"/>
    </source>
</evidence>
<protein>
    <submittedName>
        <fullName evidence="2">PadR family transcriptional regulator</fullName>
    </submittedName>
</protein>
<dbReference type="RefSeq" id="WP_202778833.1">
    <property type="nucleotide sequence ID" value="NZ_CP065425.1"/>
</dbReference>
<proteinExistence type="predicted"/>
<sequence>MEEQLKRLRKSMKKNTFHELNFNARLRENILHEIKEEEEAEEDIFLALMQLLVVEKSGYELISLLRSRGMKKFENNEGSLYMMLHRLEHTGYLQARWNNSNVKLYCLNNKGHRWLRKAEKSKHTDGMFIKKAPFLNVEF</sequence>
<dbReference type="Pfam" id="PF03551">
    <property type="entry name" value="PadR"/>
    <property type="match status" value="1"/>
</dbReference>
<dbReference type="EMBL" id="CP065425">
    <property type="protein sequence ID" value="QQZ09882.1"/>
    <property type="molecule type" value="Genomic_DNA"/>
</dbReference>
<feature type="domain" description="Transcription regulator PadR N-terminal" evidence="1">
    <location>
        <begin position="56"/>
        <end position="116"/>
    </location>
</feature>
<dbReference type="InterPro" id="IPR036390">
    <property type="entry name" value="WH_DNA-bd_sf"/>
</dbReference>
<gene>
    <name evidence="2" type="ORF">I5776_02585</name>
</gene>
<evidence type="ECO:0000313" key="3">
    <source>
        <dbReference type="Proteomes" id="UP000595691"/>
    </source>
</evidence>
<dbReference type="InterPro" id="IPR005149">
    <property type="entry name" value="Tscrpt_reg_PadR_N"/>
</dbReference>
<dbReference type="SUPFAM" id="SSF46785">
    <property type="entry name" value="Winged helix' DNA-binding domain"/>
    <property type="match status" value="1"/>
</dbReference>
<dbReference type="Proteomes" id="UP000595691">
    <property type="component" value="Chromosome"/>
</dbReference>
<dbReference type="NCBIfam" id="NF006931">
    <property type="entry name" value="PRK09416.1"/>
    <property type="match status" value="1"/>
</dbReference>
<accession>A0ABX7E4Z4</accession>
<organism evidence="2 3">
    <name type="scientific">Heyndrickxia vini</name>
    <dbReference type="NCBI Taxonomy" id="1476025"/>
    <lineage>
        <taxon>Bacteria</taxon>
        <taxon>Bacillati</taxon>
        <taxon>Bacillota</taxon>
        <taxon>Bacilli</taxon>
        <taxon>Bacillales</taxon>
        <taxon>Bacillaceae</taxon>
        <taxon>Heyndrickxia</taxon>
    </lineage>
</organism>
<evidence type="ECO:0000313" key="2">
    <source>
        <dbReference type="EMBL" id="QQZ09882.1"/>
    </source>
</evidence>
<reference evidence="2 3" key="1">
    <citation type="submission" date="2020-11" db="EMBL/GenBank/DDBJ databases">
        <title>Taxonomic evaluation of the Bacillus sporothermodurans group of bacteria based on whole genome sequences.</title>
        <authorList>
            <person name="Fiedler G."/>
            <person name="Herbstmann A.-D."/>
            <person name="Doll E."/>
            <person name="Wenning M."/>
            <person name="Brinks E."/>
            <person name="Kabisch J."/>
            <person name="Breitenwieser F."/>
            <person name="Lappann M."/>
            <person name="Boehnlein C."/>
            <person name="Franz C."/>
        </authorList>
    </citation>
    <scope>NUCLEOTIDE SEQUENCE [LARGE SCALE GENOMIC DNA]</scope>
    <source>
        <strain evidence="2 3">JCM 19841</strain>
    </source>
</reference>
<keyword evidence="3" id="KW-1185">Reference proteome</keyword>
<dbReference type="Gene3D" id="1.10.10.10">
    <property type="entry name" value="Winged helix-like DNA-binding domain superfamily/Winged helix DNA-binding domain"/>
    <property type="match status" value="1"/>
</dbReference>